<dbReference type="InterPro" id="IPR001810">
    <property type="entry name" value="F-box_dom"/>
</dbReference>
<feature type="compositionally biased region" description="Basic residues" evidence="1">
    <location>
        <begin position="353"/>
        <end position="364"/>
    </location>
</feature>
<dbReference type="Pfam" id="PF00646">
    <property type="entry name" value="F-box"/>
    <property type="match status" value="2"/>
</dbReference>
<dbReference type="Proteomes" id="UP000032180">
    <property type="component" value="Chromosome 5"/>
</dbReference>
<dbReference type="Gene3D" id="1.20.1280.50">
    <property type="match status" value="2"/>
</dbReference>
<reference evidence="3 4" key="1">
    <citation type="submission" date="2012-08" db="EMBL/GenBank/DDBJ databases">
        <title>Oryza genome evolution.</title>
        <authorList>
            <person name="Wing R.A."/>
        </authorList>
    </citation>
    <scope>NUCLEOTIDE SEQUENCE</scope>
</reference>
<dbReference type="Gramene" id="LPERR05G04580.1">
    <property type="protein sequence ID" value="LPERR05G04580.1"/>
    <property type="gene ID" value="LPERR05G04580"/>
</dbReference>
<dbReference type="InterPro" id="IPR036047">
    <property type="entry name" value="F-box-like_dom_sf"/>
</dbReference>
<accession>A0A0D9WDE1</accession>
<dbReference type="InterPro" id="IPR056592">
    <property type="entry name" value="Beta-prop_At3g26010-like"/>
</dbReference>
<reference evidence="4" key="2">
    <citation type="submission" date="2013-12" db="EMBL/GenBank/DDBJ databases">
        <authorList>
            <person name="Yu Y."/>
            <person name="Lee S."/>
            <person name="de Baynast K."/>
            <person name="Wissotski M."/>
            <person name="Liu L."/>
            <person name="Talag J."/>
            <person name="Goicoechea J."/>
            <person name="Angelova A."/>
            <person name="Jetty R."/>
            <person name="Kudrna D."/>
            <person name="Golser W."/>
            <person name="Rivera L."/>
            <person name="Zhang J."/>
            <person name="Wing R."/>
        </authorList>
    </citation>
    <scope>NUCLEOTIDE SEQUENCE</scope>
</reference>
<dbReference type="PROSITE" id="PS50181">
    <property type="entry name" value="FBOX"/>
    <property type="match status" value="2"/>
</dbReference>
<dbReference type="HOGENOM" id="CLU_022847_3_0_1"/>
<evidence type="ECO:0000313" key="3">
    <source>
        <dbReference type="EnsemblPlants" id="LPERR05G04580.1"/>
    </source>
</evidence>
<dbReference type="NCBIfam" id="TIGR01640">
    <property type="entry name" value="F_box_assoc_1"/>
    <property type="match status" value="1"/>
</dbReference>
<dbReference type="InterPro" id="IPR055290">
    <property type="entry name" value="At3g26010-like"/>
</dbReference>
<dbReference type="PANTHER" id="PTHR35546:SF105">
    <property type="entry name" value="OS05G0139200 PROTEIN"/>
    <property type="match status" value="1"/>
</dbReference>
<feature type="domain" description="F-box" evidence="2">
    <location>
        <begin position="384"/>
        <end position="430"/>
    </location>
</feature>
<sequence length="757" mass="87811">MAEGASKGWIPPVEKLTDDLLVEILSRIPYKELCRFRCVSRRWLRVISHPDNRRRLPQYHLHDGIAGFFHYRSFINVTGEGHPLFFDPLLPFLPRCDNLGFVETCNGLLLCRCWGISDRQRIDYIVLKHWVVLPYSGQSDKLHNARLGFDPVVSSSHFHVFEFDGDQVGDDDENVNDGDFDDGPVKGVNIYSSKTGVWTHRDHGWDYDIAMLGYSNSVFFNNVLHFVTRNEAVAAVDVEGNTWRIIPTPHSEEREPFDEIGDGIIDLSRGYLHFVHSNCYNPYKVSVWILEDYSSEQWTLKHTVRLPRLLLNNISIAIYPEHNIIFLVLRHRRHLVSYEMDTGEQRRRIQNPNRRRRRLEPKRRRLQPPAISSAMAERASKGWIPPVEKLTDDLLVEILSRIPYKSLIRSKCVSRRWRRVISHPDNRRRLPRYHLDTTLAGFFHVNKFISVTGEGRQFVDPSFPFLPKCDSIIFVDSCNGLILCHCGWNSDTHRFDYTVFNPATQHWVVLPDSGGSNKLHYACLGFDPVVSSSHFHVFEFDEDNGVGDADKNVDDDDDDDDFFDGHVKGVNIYSSETLVWTHRDHGWDRDITILNNSNSVFFNNMLHFITMEDLVAAVDVEGNNWRLIPLPPREEEEPFNHLGERFIDLSQGCLYFVITSQFTADKVSVWVLEDYSSERWTLKHTVSLSHILVNSTSVAIHPERCIIFLVLSCERVLLSYEMVSREQVHFSFEAQFFPAFPFLHYVPFHSESLADVH</sequence>
<dbReference type="InterPro" id="IPR017451">
    <property type="entry name" value="F-box-assoc_interact_dom"/>
</dbReference>
<evidence type="ECO:0000256" key="1">
    <source>
        <dbReference type="SAM" id="MobiDB-lite"/>
    </source>
</evidence>
<dbReference type="FunFam" id="1.20.1280.50:FF:000064">
    <property type="entry name" value="Os05g0177100 protein"/>
    <property type="match status" value="1"/>
</dbReference>
<evidence type="ECO:0000313" key="4">
    <source>
        <dbReference type="Proteomes" id="UP000032180"/>
    </source>
</evidence>
<dbReference type="CDD" id="cd22157">
    <property type="entry name" value="F-box_AtFBW1-like"/>
    <property type="match status" value="2"/>
</dbReference>
<keyword evidence="4" id="KW-1185">Reference proteome</keyword>
<dbReference type="Pfam" id="PF24750">
    <property type="entry name" value="b-prop_At3g26010-like"/>
    <property type="match status" value="2"/>
</dbReference>
<dbReference type="SUPFAM" id="SSF63825">
    <property type="entry name" value="YWTD domain"/>
    <property type="match status" value="1"/>
</dbReference>
<name>A0A0D9WDE1_9ORYZ</name>
<dbReference type="SUPFAM" id="SSF81383">
    <property type="entry name" value="F-box domain"/>
    <property type="match status" value="2"/>
</dbReference>
<organism evidence="3 4">
    <name type="scientific">Leersia perrieri</name>
    <dbReference type="NCBI Taxonomy" id="77586"/>
    <lineage>
        <taxon>Eukaryota</taxon>
        <taxon>Viridiplantae</taxon>
        <taxon>Streptophyta</taxon>
        <taxon>Embryophyta</taxon>
        <taxon>Tracheophyta</taxon>
        <taxon>Spermatophyta</taxon>
        <taxon>Magnoliopsida</taxon>
        <taxon>Liliopsida</taxon>
        <taxon>Poales</taxon>
        <taxon>Poaceae</taxon>
        <taxon>BOP clade</taxon>
        <taxon>Oryzoideae</taxon>
        <taxon>Oryzeae</taxon>
        <taxon>Oryzinae</taxon>
        <taxon>Leersia</taxon>
    </lineage>
</organism>
<dbReference type="PANTHER" id="PTHR35546">
    <property type="entry name" value="F-BOX PROTEIN INTERACTION DOMAIN PROTEIN-RELATED"/>
    <property type="match status" value="1"/>
</dbReference>
<dbReference type="STRING" id="77586.A0A0D9WDE1"/>
<proteinExistence type="predicted"/>
<dbReference type="AlphaFoldDB" id="A0A0D9WDE1"/>
<dbReference type="SMART" id="SM00256">
    <property type="entry name" value="FBOX"/>
    <property type="match status" value="2"/>
</dbReference>
<feature type="region of interest" description="Disordered" evidence="1">
    <location>
        <begin position="341"/>
        <end position="364"/>
    </location>
</feature>
<protein>
    <recommendedName>
        <fullName evidence="2">F-box domain-containing protein</fullName>
    </recommendedName>
</protein>
<dbReference type="EnsemblPlants" id="LPERR05G04580.1">
    <property type="protein sequence ID" value="LPERR05G04580.1"/>
    <property type="gene ID" value="LPERR05G04580"/>
</dbReference>
<evidence type="ECO:0000259" key="2">
    <source>
        <dbReference type="PROSITE" id="PS50181"/>
    </source>
</evidence>
<feature type="domain" description="F-box" evidence="2">
    <location>
        <begin position="10"/>
        <end position="56"/>
    </location>
</feature>
<reference evidence="3" key="3">
    <citation type="submission" date="2015-04" db="UniProtKB">
        <authorList>
            <consortium name="EnsemblPlants"/>
        </authorList>
    </citation>
    <scope>IDENTIFICATION</scope>
</reference>